<dbReference type="GO" id="GO:0005549">
    <property type="term" value="F:odorant binding"/>
    <property type="evidence" value="ECO:0007669"/>
    <property type="project" value="InterPro"/>
</dbReference>
<evidence type="ECO:0000256" key="3">
    <source>
        <dbReference type="ARBA" id="ARBA00022606"/>
    </source>
</evidence>
<accession>A0A1B3B764</accession>
<evidence type="ECO:0000256" key="6">
    <source>
        <dbReference type="ARBA" id="ARBA00022989"/>
    </source>
</evidence>
<evidence type="ECO:0000256" key="4">
    <source>
        <dbReference type="ARBA" id="ARBA00022692"/>
    </source>
</evidence>
<evidence type="ECO:0000256" key="2">
    <source>
        <dbReference type="ARBA" id="ARBA00022475"/>
    </source>
</evidence>
<keyword evidence="5 10" id="KW-0552">Olfaction</keyword>
<feature type="transmembrane region" description="Helical" evidence="10">
    <location>
        <begin position="144"/>
        <end position="162"/>
    </location>
</feature>
<feature type="transmembrane region" description="Helical" evidence="10">
    <location>
        <begin position="86"/>
        <end position="106"/>
    </location>
</feature>
<feature type="transmembrane region" description="Helical" evidence="10">
    <location>
        <begin position="54"/>
        <end position="74"/>
    </location>
</feature>
<dbReference type="InterPro" id="IPR004117">
    <property type="entry name" value="7tm6_olfct_rcpt"/>
</dbReference>
<dbReference type="PANTHER" id="PTHR21137:SF35">
    <property type="entry name" value="ODORANT RECEPTOR 19A-RELATED"/>
    <property type="match status" value="1"/>
</dbReference>
<keyword evidence="8 10" id="KW-0675">Receptor</keyword>
<dbReference type="Pfam" id="PF02949">
    <property type="entry name" value="7tm_6"/>
    <property type="match status" value="1"/>
</dbReference>
<evidence type="ECO:0000256" key="8">
    <source>
        <dbReference type="ARBA" id="ARBA00023170"/>
    </source>
</evidence>
<proteinExistence type="evidence at transcript level"/>
<comment type="similarity">
    <text evidence="10">Belongs to the insect chemoreceptor superfamily. Heteromeric odorant receptor channel (TC 1.A.69) family.</text>
</comment>
<evidence type="ECO:0000256" key="10">
    <source>
        <dbReference type="RuleBase" id="RU351113"/>
    </source>
</evidence>
<dbReference type="GO" id="GO:0007165">
    <property type="term" value="P:signal transduction"/>
    <property type="evidence" value="ECO:0007669"/>
    <property type="project" value="UniProtKB-KW"/>
</dbReference>
<comment type="subcellular location">
    <subcellularLocation>
        <location evidence="1 10">Cell membrane</location>
        <topology evidence="1 10">Multi-pass membrane protein</topology>
    </subcellularLocation>
</comment>
<feature type="transmembrane region" description="Helical" evidence="10">
    <location>
        <begin position="306"/>
        <end position="328"/>
    </location>
</feature>
<evidence type="ECO:0000256" key="1">
    <source>
        <dbReference type="ARBA" id="ARBA00004651"/>
    </source>
</evidence>
<sequence length="404" mass="46313">MFRNESAPFYTETACTRLIKQYSKFWFLCCCPDIWVDKVEFSDTFVKMYRKGMILFNIINAIFCTSCFMSLFTQHGLTRSQESDRLAYAVSTPIVTVFYHYVVLYYTGDIRQVLYKLIVVLKVEHNDKTAEEEMIKKSKLHNGIFFAVCVCNIALVGLSNFIQAVFNDATFITCISAWPDIEDRSPLAGATRVIVYFLWFLHVARNMGVLLIIHTALLCISQQYSNLAAYFDDLNKIFDEELSQEKKELKFEKGFKKGIAQHALTLWCVDETQRVLRIMFSSHVMLWCGLLMSCLPEIIMDESHSLTVLMTNAPRVAAALLGLGYFMWPVGDITVHASNLPSAMYGCGWQCCHGNSARIRKLVVLAMMVAQKQIEMKAFGHFSFSYETYVVIVKMSYTLFSVLY</sequence>
<keyword evidence="7 10" id="KW-0472">Membrane</keyword>
<keyword evidence="6 10" id="KW-1133">Transmembrane helix</keyword>
<dbReference type="EMBL" id="KT588150">
    <property type="protein sequence ID" value="AOE48060.1"/>
    <property type="molecule type" value="mRNA"/>
</dbReference>
<evidence type="ECO:0000256" key="7">
    <source>
        <dbReference type="ARBA" id="ARBA00023136"/>
    </source>
</evidence>
<name>A0A1B3B764_ATHLE</name>
<organism evidence="11">
    <name type="scientific">Athetis lepigone</name>
    <name type="common">Moth</name>
    <name type="synonym">Proxenus lepigone</name>
    <dbReference type="NCBI Taxonomy" id="1223490"/>
    <lineage>
        <taxon>Eukaryota</taxon>
        <taxon>Metazoa</taxon>
        <taxon>Ecdysozoa</taxon>
        <taxon>Arthropoda</taxon>
        <taxon>Hexapoda</taxon>
        <taxon>Insecta</taxon>
        <taxon>Pterygota</taxon>
        <taxon>Neoptera</taxon>
        <taxon>Endopterygota</taxon>
        <taxon>Lepidoptera</taxon>
        <taxon>Glossata</taxon>
        <taxon>Ditrysia</taxon>
        <taxon>Noctuoidea</taxon>
        <taxon>Noctuidae</taxon>
        <taxon>Noctuinae</taxon>
        <taxon>Athetis</taxon>
    </lineage>
</organism>
<protein>
    <recommendedName>
        <fullName evidence="10">Odorant receptor</fullName>
    </recommendedName>
</protein>
<keyword evidence="9 10" id="KW-0807">Transducer</keyword>
<evidence type="ECO:0000313" key="11">
    <source>
        <dbReference type="EMBL" id="AOE48060.1"/>
    </source>
</evidence>
<dbReference type="GO" id="GO:0005886">
    <property type="term" value="C:plasma membrane"/>
    <property type="evidence" value="ECO:0007669"/>
    <property type="project" value="UniProtKB-SubCell"/>
</dbReference>
<feature type="transmembrane region" description="Helical" evidence="10">
    <location>
        <begin position="193"/>
        <end position="220"/>
    </location>
</feature>
<evidence type="ECO:0000256" key="9">
    <source>
        <dbReference type="ARBA" id="ARBA00023224"/>
    </source>
</evidence>
<dbReference type="AlphaFoldDB" id="A0A1B3B764"/>
<reference evidence="11" key="1">
    <citation type="journal article" date="2016" name="J. Asia-Pac. Entomol.">
        <title>Molecular identification and sex distribution of two chemosensory receptor families in Athetis lepigone by antennal transcriptome analysis.</title>
        <authorList>
            <person name="Zhang Y.-N."/>
            <person name="Ma J.-F."/>
            <person name="Sun L."/>
            <person name="Dong Z.-P."/>
            <person name="Li Z.-Q."/>
            <person name="Zhu X.-Y."/>
            <person name="Wang Y."/>
            <person name="Wang L."/>
            <person name="Deng D.-G."/>
            <person name="Li J.-B."/>
        </authorList>
    </citation>
    <scope>NUCLEOTIDE SEQUENCE</scope>
</reference>
<dbReference type="PANTHER" id="PTHR21137">
    <property type="entry name" value="ODORANT RECEPTOR"/>
    <property type="match status" value="1"/>
</dbReference>
<keyword evidence="2" id="KW-1003">Cell membrane</keyword>
<dbReference type="GO" id="GO:0004984">
    <property type="term" value="F:olfactory receptor activity"/>
    <property type="evidence" value="ECO:0007669"/>
    <property type="project" value="InterPro"/>
</dbReference>
<keyword evidence="4 10" id="KW-0812">Transmembrane</keyword>
<evidence type="ECO:0000256" key="5">
    <source>
        <dbReference type="ARBA" id="ARBA00022725"/>
    </source>
</evidence>
<feature type="transmembrane region" description="Helical" evidence="10">
    <location>
        <begin position="284"/>
        <end position="300"/>
    </location>
</feature>
<comment type="caution">
    <text evidence="10">Lacks conserved residue(s) required for the propagation of feature annotation.</text>
</comment>
<keyword evidence="3 10" id="KW-0716">Sensory transduction</keyword>